<evidence type="ECO:0000313" key="1">
    <source>
        <dbReference type="EMBL" id="OUR97360.1"/>
    </source>
</evidence>
<dbReference type="AlphaFoldDB" id="A0A1Y5FEQ1"/>
<name>A0A1Y5FEQ1_9BACT</name>
<reference evidence="2" key="1">
    <citation type="journal article" date="2017" name="Proc. Natl. Acad. Sci. U.S.A.">
        <title>Simulation of Deepwater Horizon oil plume reveals substrate specialization within a complex community of hydrocarbon-degraders.</title>
        <authorList>
            <person name="Hu P."/>
            <person name="Dubinsky E.A."/>
            <person name="Probst A.J."/>
            <person name="Wang J."/>
            <person name="Sieber C.M.K."/>
            <person name="Tom L.M."/>
            <person name="Gardinali P."/>
            <person name="Banfield J.F."/>
            <person name="Atlas R.M."/>
            <person name="Andersen G.L."/>
        </authorList>
    </citation>
    <scope>NUCLEOTIDE SEQUENCE [LARGE SCALE GENOMIC DNA]</scope>
</reference>
<organism evidence="1 2">
    <name type="scientific">Halobacteriovorax marinus</name>
    <dbReference type="NCBI Taxonomy" id="97084"/>
    <lineage>
        <taxon>Bacteria</taxon>
        <taxon>Pseudomonadati</taxon>
        <taxon>Bdellovibrionota</taxon>
        <taxon>Bacteriovoracia</taxon>
        <taxon>Bacteriovoracales</taxon>
        <taxon>Halobacteriovoraceae</taxon>
        <taxon>Halobacteriovorax</taxon>
    </lineage>
</organism>
<gene>
    <name evidence="1" type="ORF">A9Q84_13630</name>
</gene>
<comment type="caution">
    <text evidence="1">The sequence shown here is derived from an EMBL/GenBank/DDBJ whole genome shotgun (WGS) entry which is preliminary data.</text>
</comment>
<accession>A0A1Y5FEQ1</accession>
<proteinExistence type="predicted"/>
<evidence type="ECO:0000313" key="2">
    <source>
        <dbReference type="Proteomes" id="UP000196531"/>
    </source>
</evidence>
<sequence length="62" mass="7275">MYQSPLQLSFYININQNHVKRIKTGKNSPTLLDNSEIRAQLHSTHSPTMLFKTKMRTMRTNI</sequence>
<dbReference type="Proteomes" id="UP000196531">
    <property type="component" value="Unassembled WGS sequence"/>
</dbReference>
<dbReference type="EMBL" id="MAAO01000006">
    <property type="protein sequence ID" value="OUR97360.1"/>
    <property type="molecule type" value="Genomic_DNA"/>
</dbReference>
<protein>
    <submittedName>
        <fullName evidence="1">Uncharacterized protein</fullName>
    </submittedName>
</protein>